<sequence>MRGKGMTKTMGGDPLANAQIGTVYRYYKPHRDGEVTGKMLSLTAEELTKRVKK</sequence>
<gene>
    <name evidence="1" type="ORF">SAMN05421823_102768</name>
</gene>
<dbReference type="Proteomes" id="UP000198510">
    <property type="component" value="Unassembled WGS sequence"/>
</dbReference>
<protein>
    <submittedName>
        <fullName evidence="1">Uncharacterized protein</fullName>
    </submittedName>
</protein>
<accession>A0A1G9C0R7</accession>
<evidence type="ECO:0000313" key="1">
    <source>
        <dbReference type="EMBL" id="SDK45311.1"/>
    </source>
</evidence>
<reference evidence="1 2" key="1">
    <citation type="submission" date="2016-10" db="EMBL/GenBank/DDBJ databases">
        <authorList>
            <person name="de Groot N.N."/>
        </authorList>
    </citation>
    <scope>NUCLEOTIDE SEQUENCE [LARGE SCALE GENOMIC DNA]</scope>
    <source>
        <strain evidence="1 2">DSM 25186</strain>
    </source>
</reference>
<evidence type="ECO:0000313" key="2">
    <source>
        <dbReference type="Proteomes" id="UP000198510"/>
    </source>
</evidence>
<keyword evidence="2" id="KW-1185">Reference proteome</keyword>
<dbReference type="EMBL" id="FNFO01000002">
    <property type="protein sequence ID" value="SDK45311.1"/>
    <property type="molecule type" value="Genomic_DNA"/>
</dbReference>
<proteinExistence type="predicted"/>
<name>A0A1G9C0R7_9BACT</name>
<dbReference type="AlphaFoldDB" id="A0A1G9C0R7"/>
<organism evidence="1 2">
    <name type="scientific">Catalinimonas alkaloidigena</name>
    <dbReference type="NCBI Taxonomy" id="1075417"/>
    <lineage>
        <taxon>Bacteria</taxon>
        <taxon>Pseudomonadati</taxon>
        <taxon>Bacteroidota</taxon>
        <taxon>Cytophagia</taxon>
        <taxon>Cytophagales</taxon>
        <taxon>Catalimonadaceae</taxon>
        <taxon>Catalinimonas</taxon>
    </lineage>
</organism>